<feature type="transmembrane region" description="Helical" evidence="1">
    <location>
        <begin position="21"/>
        <end position="46"/>
    </location>
</feature>
<gene>
    <name evidence="2" type="ORF">G3569_13045</name>
</gene>
<comment type="caution">
    <text evidence="2">The sequence shown here is derived from an EMBL/GenBank/DDBJ whole genome shotgun (WGS) entry which is preliminary data.</text>
</comment>
<feature type="transmembrane region" description="Helical" evidence="1">
    <location>
        <begin position="88"/>
        <end position="116"/>
    </location>
</feature>
<keyword evidence="1" id="KW-0472">Membrane</keyword>
<dbReference type="Proteomes" id="UP000479132">
    <property type="component" value="Unassembled WGS sequence"/>
</dbReference>
<dbReference type="EMBL" id="JAALLS010000018">
    <property type="protein sequence ID" value="NGP89280.1"/>
    <property type="molecule type" value="Genomic_DNA"/>
</dbReference>
<keyword evidence="3" id="KW-1185">Reference proteome</keyword>
<dbReference type="AlphaFoldDB" id="A0A6M1TLE8"/>
<feature type="transmembrane region" description="Helical" evidence="1">
    <location>
        <begin position="122"/>
        <end position="142"/>
    </location>
</feature>
<reference evidence="2 3" key="1">
    <citation type="submission" date="2020-02" db="EMBL/GenBank/DDBJ databases">
        <title>Aliifodinibius halophilus 2W32, complete genome.</title>
        <authorList>
            <person name="Li Y."/>
            <person name="Wu S."/>
        </authorList>
    </citation>
    <scope>NUCLEOTIDE SEQUENCE [LARGE SCALE GENOMIC DNA]</scope>
    <source>
        <strain evidence="2 3">2W32</strain>
    </source>
</reference>
<protein>
    <submittedName>
        <fullName evidence="2">Uncharacterized protein</fullName>
    </submittedName>
</protein>
<accession>A0A6M1TLE8</accession>
<proteinExistence type="predicted"/>
<organism evidence="2 3">
    <name type="scientific">Fodinibius halophilus</name>
    <dbReference type="NCBI Taxonomy" id="1736908"/>
    <lineage>
        <taxon>Bacteria</taxon>
        <taxon>Pseudomonadati</taxon>
        <taxon>Balneolota</taxon>
        <taxon>Balneolia</taxon>
        <taxon>Balneolales</taxon>
        <taxon>Balneolaceae</taxon>
        <taxon>Fodinibius</taxon>
    </lineage>
</organism>
<keyword evidence="1" id="KW-1133">Transmembrane helix</keyword>
<feature type="transmembrane region" description="Helical" evidence="1">
    <location>
        <begin position="52"/>
        <end position="76"/>
    </location>
</feature>
<dbReference type="RefSeq" id="WP_165269851.1">
    <property type="nucleotide sequence ID" value="NZ_JAALLS010000018.1"/>
</dbReference>
<evidence type="ECO:0000313" key="3">
    <source>
        <dbReference type="Proteomes" id="UP000479132"/>
    </source>
</evidence>
<evidence type="ECO:0000256" key="1">
    <source>
        <dbReference type="SAM" id="Phobius"/>
    </source>
</evidence>
<sequence>MLEQYRIHIEHKGRQHQLLNALLALATGVLTLGYPNFLYLIAGAYLVGLGLLFVMFKVSPTVAAIPIVSGVIIFFFPELIPATLATFLAFFGFILLFGFQFALMGVLTLIIAALIIANPDSVAYLVAIFLLFYSISNLIRYYQNWKSDDTIIF</sequence>
<name>A0A6M1TLE8_9BACT</name>
<keyword evidence="1" id="KW-0812">Transmembrane</keyword>
<evidence type="ECO:0000313" key="2">
    <source>
        <dbReference type="EMBL" id="NGP89280.1"/>
    </source>
</evidence>